<evidence type="ECO:0000256" key="1">
    <source>
        <dbReference type="ARBA" id="ARBA00002812"/>
    </source>
</evidence>
<keyword evidence="7" id="KW-0496">Mitochondrion</keyword>
<dbReference type="PANTHER" id="PTHR15099:SF2">
    <property type="entry name" value="TRANSMEMBRANE PROTEIN 11, MITOCHONDRIAL"/>
    <property type="match status" value="1"/>
</dbReference>
<evidence type="ECO:0000256" key="4">
    <source>
        <dbReference type="ARBA" id="ARBA00022692"/>
    </source>
</evidence>
<evidence type="ECO:0000313" key="10">
    <source>
        <dbReference type="EMBL" id="SSX21756.1"/>
    </source>
</evidence>
<dbReference type="EMBL" id="UFQT01000211">
    <property type="protein sequence ID" value="SSX21756.1"/>
    <property type="molecule type" value="Genomic_DNA"/>
</dbReference>
<keyword evidence="8" id="KW-0472">Membrane</keyword>
<evidence type="ECO:0000256" key="6">
    <source>
        <dbReference type="ARBA" id="ARBA00022989"/>
    </source>
</evidence>
<proteinExistence type="inferred from homology"/>
<dbReference type="InterPro" id="IPR026120">
    <property type="entry name" value="TMEM11"/>
</dbReference>
<accession>A0A336K8R9</accession>
<comment type="similarity">
    <text evidence="3">Belongs to the TMEM11 family.</text>
</comment>
<evidence type="ECO:0000256" key="2">
    <source>
        <dbReference type="ARBA" id="ARBA00004448"/>
    </source>
</evidence>
<protein>
    <submittedName>
        <fullName evidence="9">CSON005319 protein</fullName>
    </submittedName>
</protein>
<keyword evidence="5" id="KW-0999">Mitochondrion inner membrane</keyword>
<dbReference type="VEuPathDB" id="VectorBase:CSON005319"/>
<evidence type="ECO:0000256" key="5">
    <source>
        <dbReference type="ARBA" id="ARBA00022792"/>
    </source>
</evidence>
<evidence type="ECO:0000313" key="9">
    <source>
        <dbReference type="EMBL" id="SSX01376.1"/>
    </source>
</evidence>
<dbReference type="OMA" id="IGNCLHK"/>
<name>A0A336K8R9_CULSO</name>
<gene>
    <name evidence="9" type="primary">CSON005319</name>
</gene>
<organism evidence="9">
    <name type="scientific">Culicoides sonorensis</name>
    <name type="common">Biting midge</name>
    <dbReference type="NCBI Taxonomy" id="179676"/>
    <lineage>
        <taxon>Eukaryota</taxon>
        <taxon>Metazoa</taxon>
        <taxon>Ecdysozoa</taxon>
        <taxon>Arthropoda</taxon>
        <taxon>Hexapoda</taxon>
        <taxon>Insecta</taxon>
        <taxon>Pterygota</taxon>
        <taxon>Neoptera</taxon>
        <taxon>Endopterygota</taxon>
        <taxon>Diptera</taxon>
        <taxon>Nematocera</taxon>
        <taxon>Chironomoidea</taxon>
        <taxon>Ceratopogonidae</taxon>
        <taxon>Ceratopogoninae</taxon>
        <taxon>Culicoides</taxon>
        <taxon>Monoculicoides</taxon>
    </lineage>
</organism>
<evidence type="ECO:0000256" key="8">
    <source>
        <dbReference type="ARBA" id="ARBA00023136"/>
    </source>
</evidence>
<keyword evidence="4" id="KW-0812">Transmembrane</keyword>
<dbReference type="PANTHER" id="PTHR15099">
    <property type="entry name" value="PROTEIN PM1"/>
    <property type="match status" value="1"/>
</dbReference>
<dbReference type="GO" id="GO:0005743">
    <property type="term" value="C:mitochondrial inner membrane"/>
    <property type="evidence" value="ECO:0007669"/>
    <property type="project" value="UniProtKB-SubCell"/>
</dbReference>
<comment type="function">
    <text evidence="1">Plays a role in mitochondrial morphogenesis.</text>
</comment>
<keyword evidence="6" id="KW-1133">Transmembrane helix</keyword>
<evidence type="ECO:0000256" key="3">
    <source>
        <dbReference type="ARBA" id="ARBA00006060"/>
    </source>
</evidence>
<sequence>MSTKEEDGELKSPLYVIREVYEDQDSYEKFIAELDKALDERYETIIIEPAKVGDETSRWIRVGNCLHKTAMISSIASIASAAIWPKNLHSMCACAAISTFCSSIYWISWSYDPCVKYQIETNSQVLKNKIPNYSEFSSPVVLKYKDNSIAKYIHRTFCLVAVSICLFRVYQLFRGNSVSIRMENLAVVENFSE</sequence>
<evidence type="ECO:0000256" key="7">
    <source>
        <dbReference type="ARBA" id="ARBA00023128"/>
    </source>
</evidence>
<reference evidence="9" key="1">
    <citation type="submission" date="2018-04" db="EMBL/GenBank/DDBJ databases">
        <authorList>
            <person name="Go L.Y."/>
            <person name="Mitchell J.A."/>
        </authorList>
    </citation>
    <scope>NUCLEOTIDE SEQUENCE</scope>
    <source>
        <tissue evidence="9">Whole organism</tissue>
    </source>
</reference>
<dbReference type="Pfam" id="PF14972">
    <property type="entry name" value="Mito_morph_reg"/>
    <property type="match status" value="1"/>
</dbReference>
<dbReference type="GO" id="GO:0007007">
    <property type="term" value="P:inner mitochondrial membrane organization"/>
    <property type="evidence" value="ECO:0007669"/>
    <property type="project" value="TreeGrafter"/>
</dbReference>
<dbReference type="EMBL" id="UFQS01000211">
    <property type="protein sequence ID" value="SSX01376.1"/>
    <property type="molecule type" value="Genomic_DNA"/>
</dbReference>
<comment type="subcellular location">
    <subcellularLocation>
        <location evidence="2">Mitochondrion inner membrane</location>
        <topology evidence="2">Multi-pass membrane protein</topology>
    </subcellularLocation>
</comment>
<reference evidence="10" key="2">
    <citation type="submission" date="2018-07" db="EMBL/GenBank/DDBJ databases">
        <authorList>
            <person name="Quirk P.G."/>
            <person name="Krulwich T.A."/>
        </authorList>
    </citation>
    <scope>NUCLEOTIDE SEQUENCE</scope>
</reference>
<dbReference type="AlphaFoldDB" id="A0A336K8R9"/>